<name>A0ABN1WFM9_9ACTN</name>
<feature type="compositionally biased region" description="Gly residues" evidence="1">
    <location>
        <begin position="1"/>
        <end position="17"/>
    </location>
</feature>
<protein>
    <submittedName>
        <fullName evidence="2">Uncharacterized protein</fullName>
    </submittedName>
</protein>
<sequence length="114" mass="11758">MGPGREGPGPGREGAGPGRDAVGPGWEATEPARAASRSAAWRRFSQTELQAFSRAWPSPLASNLLSAILIAIVKVVRIASPLPSPGRVAGPGKLPRARESAGRDPVCRAAVTGR</sequence>
<organism evidence="2 3">
    <name type="scientific">Kitasatospora nipponensis</name>
    <dbReference type="NCBI Taxonomy" id="258049"/>
    <lineage>
        <taxon>Bacteria</taxon>
        <taxon>Bacillati</taxon>
        <taxon>Actinomycetota</taxon>
        <taxon>Actinomycetes</taxon>
        <taxon>Kitasatosporales</taxon>
        <taxon>Streptomycetaceae</taxon>
        <taxon>Kitasatospora</taxon>
    </lineage>
</organism>
<proteinExistence type="predicted"/>
<feature type="region of interest" description="Disordered" evidence="1">
    <location>
        <begin position="1"/>
        <end position="34"/>
    </location>
</feature>
<evidence type="ECO:0000313" key="2">
    <source>
        <dbReference type="EMBL" id="GAA1244718.1"/>
    </source>
</evidence>
<gene>
    <name evidence="2" type="ORF">GCM10009665_39490</name>
</gene>
<reference evidence="2 3" key="1">
    <citation type="journal article" date="2019" name="Int. J. Syst. Evol. Microbiol.">
        <title>The Global Catalogue of Microorganisms (GCM) 10K type strain sequencing project: providing services to taxonomists for standard genome sequencing and annotation.</title>
        <authorList>
            <consortium name="The Broad Institute Genomics Platform"/>
            <consortium name="The Broad Institute Genome Sequencing Center for Infectious Disease"/>
            <person name="Wu L."/>
            <person name="Ma J."/>
        </authorList>
    </citation>
    <scope>NUCLEOTIDE SEQUENCE [LARGE SCALE GENOMIC DNA]</scope>
    <source>
        <strain evidence="2 3">JCM 13004</strain>
    </source>
</reference>
<dbReference type="EMBL" id="BAAALF010000068">
    <property type="protein sequence ID" value="GAA1244718.1"/>
    <property type="molecule type" value="Genomic_DNA"/>
</dbReference>
<feature type="region of interest" description="Disordered" evidence="1">
    <location>
        <begin position="84"/>
        <end position="114"/>
    </location>
</feature>
<accession>A0ABN1WFM9</accession>
<evidence type="ECO:0000313" key="3">
    <source>
        <dbReference type="Proteomes" id="UP001500037"/>
    </source>
</evidence>
<evidence type="ECO:0000256" key="1">
    <source>
        <dbReference type="SAM" id="MobiDB-lite"/>
    </source>
</evidence>
<dbReference type="Proteomes" id="UP001500037">
    <property type="component" value="Unassembled WGS sequence"/>
</dbReference>
<keyword evidence="3" id="KW-1185">Reference proteome</keyword>
<feature type="compositionally biased region" description="Basic and acidic residues" evidence="1">
    <location>
        <begin position="96"/>
        <end position="106"/>
    </location>
</feature>
<comment type="caution">
    <text evidence="2">The sequence shown here is derived from an EMBL/GenBank/DDBJ whole genome shotgun (WGS) entry which is preliminary data.</text>
</comment>